<organism evidence="3 4">
    <name type="scientific">Orbilia blumenaviensis</name>
    <dbReference type="NCBI Taxonomy" id="1796055"/>
    <lineage>
        <taxon>Eukaryota</taxon>
        <taxon>Fungi</taxon>
        <taxon>Dikarya</taxon>
        <taxon>Ascomycota</taxon>
        <taxon>Pezizomycotina</taxon>
        <taxon>Orbiliomycetes</taxon>
        <taxon>Orbiliales</taxon>
        <taxon>Orbiliaceae</taxon>
        <taxon>Orbilia</taxon>
    </lineage>
</organism>
<reference evidence="3 4" key="1">
    <citation type="submission" date="2019-10" db="EMBL/GenBank/DDBJ databases">
        <authorList>
            <person name="Palmer J.M."/>
        </authorList>
    </citation>
    <scope>NUCLEOTIDE SEQUENCE [LARGE SCALE GENOMIC DNA]</scope>
    <source>
        <strain evidence="3 4">TWF730</strain>
    </source>
</reference>
<dbReference type="Gene3D" id="1.10.1200.270">
    <property type="entry name" value="Methyltransferase, alpha-helical capping domain"/>
    <property type="match status" value="1"/>
</dbReference>
<evidence type="ECO:0000256" key="2">
    <source>
        <dbReference type="ARBA" id="ARBA00022842"/>
    </source>
</evidence>
<dbReference type="InterPro" id="IPR042086">
    <property type="entry name" value="MeTrfase_capping"/>
</dbReference>
<dbReference type="GO" id="GO:0046872">
    <property type="term" value="F:metal ion binding"/>
    <property type="evidence" value="ECO:0007669"/>
    <property type="project" value="UniProtKB-KW"/>
</dbReference>
<dbReference type="Proteomes" id="UP001373714">
    <property type="component" value="Unassembled WGS sequence"/>
</dbReference>
<accession>A0AAV9V2G5</accession>
<dbReference type="InterPro" id="IPR005299">
    <property type="entry name" value="MeTrfase_7"/>
</dbReference>
<dbReference type="GO" id="GO:0008168">
    <property type="term" value="F:methyltransferase activity"/>
    <property type="evidence" value="ECO:0007669"/>
    <property type="project" value="InterPro"/>
</dbReference>
<proteinExistence type="predicted"/>
<dbReference type="AlphaFoldDB" id="A0AAV9V2G5"/>
<keyword evidence="2" id="KW-0460">Magnesium</keyword>
<dbReference type="Gene3D" id="3.40.50.150">
    <property type="entry name" value="Vaccinia Virus protein VP39"/>
    <property type="match status" value="1"/>
</dbReference>
<evidence type="ECO:0008006" key="5">
    <source>
        <dbReference type="Google" id="ProtNLM"/>
    </source>
</evidence>
<dbReference type="SUPFAM" id="SSF53335">
    <property type="entry name" value="S-adenosyl-L-methionine-dependent methyltransferases"/>
    <property type="match status" value="1"/>
</dbReference>
<gene>
    <name evidence="3" type="ORF">TWF730_008474</name>
</gene>
<sequence length="392" mass="43751">MKNNNLNLSDLRQPNTIAMAGANNYNENSGQQYLAMGASLPLLEGLEFGLNATFVDYGCSQGAASVAVMQHLVARLRPHSVATLVFNDLPSNDFDSLIKLLPKIRPTEPTAKIYPCIIPSSFYNSVMPPDSVDLGFALSSIHWMRQMPEPKLDTQSFEEYLRVREIHNLAAAHKDLVEFLDLRGQEIKQGGKLIVAVPCPCVDDNDGRITGNGKLRRALFRGMEILISQGRLPTNATARILPPTHVHTEQSFLAALNETKTAWKIEKVYSRVIPHQAYPAMLEAQNKTQDPEIKKIHGKEYASKMVDFISAVFKPFMQAWWIEQGLDREISEQVFLECAELAKIDFVNGGGVNYPVAQDYPHRAFDSYSLTEGYSQNFMVATSGFESSYCIA</sequence>
<protein>
    <recommendedName>
        <fullName evidence="5">S-adenosyl-L-methionine-dependent methyltransferase</fullName>
    </recommendedName>
</protein>
<name>A0AAV9V2G5_9PEZI</name>
<keyword evidence="4" id="KW-1185">Reference proteome</keyword>
<evidence type="ECO:0000313" key="3">
    <source>
        <dbReference type="EMBL" id="KAK6354056.1"/>
    </source>
</evidence>
<keyword evidence="1" id="KW-0479">Metal-binding</keyword>
<dbReference type="InterPro" id="IPR029063">
    <property type="entry name" value="SAM-dependent_MTases_sf"/>
</dbReference>
<dbReference type="EMBL" id="JAVHNS010000005">
    <property type="protein sequence ID" value="KAK6354056.1"/>
    <property type="molecule type" value="Genomic_DNA"/>
</dbReference>
<dbReference type="PANTHER" id="PTHR31009">
    <property type="entry name" value="S-ADENOSYL-L-METHIONINE:CARBOXYL METHYLTRANSFERASE FAMILY PROTEIN"/>
    <property type="match status" value="1"/>
</dbReference>
<evidence type="ECO:0000256" key="1">
    <source>
        <dbReference type="ARBA" id="ARBA00022723"/>
    </source>
</evidence>
<comment type="caution">
    <text evidence="3">The sequence shown here is derived from an EMBL/GenBank/DDBJ whole genome shotgun (WGS) entry which is preliminary data.</text>
</comment>
<dbReference type="Pfam" id="PF03492">
    <property type="entry name" value="Methyltransf_7"/>
    <property type="match status" value="1"/>
</dbReference>
<evidence type="ECO:0000313" key="4">
    <source>
        <dbReference type="Proteomes" id="UP001373714"/>
    </source>
</evidence>